<dbReference type="RefSeq" id="WP_094983558.1">
    <property type="nucleotide sequence ID" value="NZ_NHNI01000001.1"/>
</dbReference>
<protein>
    <submittedName>
        <fullName evidence="1">Uncharacterized protein</fullName>
    </submittedName>
</protein>
<keyword evidence="2" id="KW-1185">Reference proteome</keyword>
<comment type="caution">
    <text evidence="1">The sequence shown here is derived from an EMBL/GenBank/DDBJ whole genome shotgun (WGS) entry which is preliminary data.</text>
</comment>
<evidence type="ECO:0000313" key="2">
    <source>
        <dbReference type="Proteomes" id="UP000216101"/>
    </source>
</evidence>
<name>A0A266Q787_9GAMM</name>
<evidence type="ECO:0000313" key="1">
    <source>
        <dbReference type="EMBL" id="OZY85705.1"/>
    </source>
</evidence>
<dbReference type="Proteomes" id="UP000216101">
    <property type="component" value="Unassembled WGS sequence"/>
</dbReference>
<reference evidence="2" key="1">
    <citation type="submission" date="2017-05" db="EMBL/GenBank/DDBJ databases">
        <authorList>
            <person name="Barney B.M."/>
        </authorList>
    </citation>
    <scope>NUCLEOTIDE SEQUENCE [LARGE SCALE GENOMIC DNA]</scope>
    <source>
        <strain evidence="2">PSBB022</strain>
    </source>
</reference>
<gene>
    <name evidence="1" type="ORF">CBP51_01230</name>
</gene>
<organism evidence="1 2">
    <name type="scientific">Cellvibrio mixtus</name>
    <dbReference type="NCBI Taxonomy" id="39650"/>
    <lineage>
        <taxon>Bacteria</taxon>
        <taxon>Pseudomonadati</taxon>
        <taxon>Pseudomonadota</taxon>
        <taxon>Gammaproteobacteria</taxon>
        <taxon>Cellvibrionales</taxon>
        <taxon>Cellvibrionaceae</taxon>
        <taxon>Cellvibrio</taxon>
    </lineage>
</organism>
<accession>A0A266Q787</accession>
<sequence length="194" mass="22476">MSKENWEDTLNPEIMRERLISISMYITAFELLRETIIDNIRSFYAEGYDQSGPIIGKDYQDEVLARNKSEIYASLDWLVEHEAIDIKDIESFEKIKKVRNRLAHELLHVFTRGETFNLVEEFNPLIELLRKIGVWWVVNVEIPTNPDYDGQEIDESGIVPGGILSLQIMLEVVSGNSTLLEKYREARNKGTNKV</sequence>
<dbReference type="AlphaFoldDB" id="A0A266Q787"/>
<dbReference type="EMBL" id="NHNI01000001">
    <property type="protein sequence ID" value="OZY85705.1"/>
    <property type="molecule type" value="Genomic_DNA"/>
</dbReference>
<proteinExistence type="predicted"/>